<dbReference type="EMBL" id="JAOQKC010000008">
    <property type="protein sequence ID" value="MCU6696710.1"/>
    <property type="molecule type" value="Genomic_DNA"/>
</dbReference>
<dbReference type="PANTHER" id="PTHR30432">
    <property type="entry name" value="TRANSCRIPTIONAL REGULATOR MODE"/>
    <property type="match status" value="1"/>
</dbReference>
<evidence type="ECO:0000259" key="2">
    <source>
        <dbReference type="Pfam" id="PF12804"/>
    </source>
</evidence>
<feature type="domain" description="MobA-like NTP transferase" evidence="2">
    <location>
        <begin position="29"/>
        <end position="140"/>
    </location>
</feature>
<dbReference type="InterPro" id="IPR025877">
    <property type="entry name" value="MobA-like_NTP_Trfase"/>
</dbReference>
<dbReference type="RefSeq" id="WP_158363205.1">
    <property type="nucleotide sequence ID" value="NZ_JAOQKC010000008.1"/>
</dbReference>
<evidence type="ECO:0000313" key="3">
    <source>
        <dbReference type="EMBL" id="MCU6696710.1"/>
    </source>
</evidence>
<feature type="domain" description="HTH lysR-type" evidence="1">
    <location>
        <begin position="212"/>
        <end position="271"/>
    </location>
</feature>
<sequence>MKTGAVIIASGDYGEEQRENEGIHLFLPMYPLDGTTVIKGEIARFRKAGVSPIVVLAGCHSETLKLHLSHNNVIFVEDEAYREHSFEEALKLALETAAPLMDRALVLPVEYPAFGEETVEALLKAEQAAVPVYGGQAGWPRSVVPGEKDTKAGQDRILVEDPGVCYSLLDAGGIERVSAYLKARWDAATLHFKTKLVISKEEDFFGPGVYHLLQYIDETGSIQAAAVKMNMSYSKGWKMINKVEKELGFRFLNRCNGGKNGGSSTITPEGRLFMERYHAMLEDMKRITRGFFEVYFGEFQ</sequence>
<proteinExistence type="predicted"/>
<keyword evidence="4" id="KW-1185">Reference proteome</keyword>
<dbReference type="InterPro" id="IPR029044">
    <property type="entry name" value="Nucleotide-diphossugar_trans"/>
</dbReference>
<accession>A0ABT2RWM1</accession>
<comment type="caution">
    <text evidence="3">The sequence shown here is derived from an EMBL/GenBank/DDBJ whole genome shotgun (WGS) entry which is preliminary data.</text>
</comment>
<dbReference type="InterPro" id="IPR000847">
    <property type="entry name" value="LysR_HTH_N"/>
</dbReference>
<protein>
    <submittedName>
        <fullName evidence="3">LysR family transcriptional regulator</fullName>
    </submittedName>
</protein>
<dbReference type="Gene3D" id="1.10.10.10">
    <property type="entry name" value="Winged helix-like DNA-binding domain superfamily/Winged helix DNA-binding domain"/>
    <property type="match status" value="1"/>
</dbReference>
<dbReference type="SUPFAM" id="SSF53448">
    <property type="entry name" value="Nucleotide-diphospho-sugar transferases"/>
    <property type="match status" value="1"/>
</dbReference>
<dbReference type="Pfam" id="PF12804">
    <property type="entry name" value="NTP_transf_3"/>
    <property type="match status" value="1"/>
</dbReference>
<reference evidence="3 4" key="1">
    <citation type="journal article" date="2021" name="ISME Commun">
        <title>Automated analysis of genomic sequences facilitates high-throughput and comprehensive description of bacteria.</title>
        <authorList>
            <person name="Hitch T.C.A."/>
        </authorList>
    </citation>
    <scope>NUCLEOTIDE SEQUENCE [LARGE SCALE GENOMIC DNA]</scope>
    <source>
        <strain evidence="3 4">Sanger_04</strain>
    </source>
</reference>
<evidence type="ECO:0000313" key="4">
    <source>
        <dbReference type="Proteomes" id="UP001652461"/>
    </source>
</evidence>
<gene>
    <name evidence="3" type="ORF">OCV63_07340</name>
</gene>
<organism evidence="3 4">
    <name type="scientific">Laedolimicola ammoniilytica</name>
    <dbReference type="NCBI Taxonomy" id="2981771"/>
    <lineage>
        <taxon>Bacteria</taxon>
        <taxon>Bacillati</taxon>
        <taxon>Bacillota</taxon>
        <taxon>Clostridia</taxon>
        <taxon>Lachnospirales</taxon>
        <taxon>Lachnospiraceae</taxon>
        <taxon>Laedolimicola</taxon>
    </lineage>
</organism>
<dbReference type="PANTHER" id="PTHR30432:SF1">
    <property type="entry name" value="DNA-BINDING TRANSCRIPTIONAL DUAL REGULATOR MODE"/>
    <property type="match status" value="1"/>
</dbReference>
<dbReference type="Pfam" id="PF00126">
    <property type="entry name" value="HTH_1"/>
    <property type="match status" value="1"/>
</dbReference>
<dbReference type="InterPro" id="IPR036388">
    <property type="entry name" value="WH-like_DNA-bd_sf"/>
</dbReference>
<evidence type="ECO:0000259" key="1">
    <source>
        <dbReference type="Pfam" id="PF00126"/>
    </source>
</evidence>
<name>A0ABT2RWM1_9FIRM</name>
<dbReference type="Gene3D" id="3.90.550.10">
    <property type="entry name" value="Spore Coat Polysaccharide Biosynthesis Protein SpsA, Chain A"/>
    <property type="match status" value="1"/>
</dbReference>
<dbReference type="InterPro" id="IPR051815">
    <property type="entry name" value="Molybdate_resp_trans_reg"/>
</dbReference>
<dbReference type="SUPFAM" id="SSF46785">
    <property type="entry name" value="Winged helix' DNA-binding domain"/>
    <property type="match status" value="1"/>
</dbReference>
<dbReference type="Proteomes" id="UP001652461">
    <property type="component" value="Unassembled WGS sequence"/>
</dbReference>
<dbReference type="InterPro" id="IPR036390">
    <property type="entry name" value="WH_DNA-bd_sf"/>
</dbReference>